<organism evidence="1 2">
    <name type="scientific">Puccinia striiformis f. sp. tritici PST-78</name>
    <dbReference type="NCBI Taxonomy" id="1165861"/>
    <lineage>
        <taxon>Eukaryota</taxon>
        <taxon>Fungi</taxon>
        <taxon>Dikarya</taxon>
        <taxon>Basidiomycota</taxon>
        <taxon>Pucciniomycotina</taxon>
        <taxon>Pucciniomycetes</taxon>
        <taxon>Pucciniales</taxon>
        <taxon>Pucciniaceae</taxon>
        <taxon>Puccinia</taxon>
    </lineage>
</organism>
<dbReference type="EMBL" id="AJIL01000019">
    <property type="protein sequence ID" value="KNF03139.1"/>
    <property type="molecule type" value="Genomic_DNA"/>
</dbReference>
<reference evidence="2" key="1">
    <citation type="submission" date="2014-03" db="EMBL/GenBank/DDBJ databases">
        <title>The Genome Sequence of Puccinia striiformis f. sp. tritici PST-78.</title>
        <authorList>
            <consortium name="The Broad Institute Genome Sequencing Platform"/>
            <person name="Cuomo C."/>
            <person name="Hulbert S."/>
            <person name="Chen X."/>
            <person name="Walker B."/>
            <person name="Young S.K."/>
            <person name="Zeng Q."/>
            <person name="Gargeya S."/>
            <person name="Fitzgerald M."/>
            <person name="Haas B."/>
            <person name="Abouelleil A."/>
            <person name="Alvarado L."/>
            <person name="Arachchi H.M."/>
            <person name="Berlin A.M."/>
            <person name="Chapman S.B."/>
            <person name="Goldberg J."/>
            <person name="Griggs A."/>
            <person name="Gujja S."/>
            <person name="Hansen M."/>
            <person name="Howarth C."/>
            <person name="Imamovic A."/>
            <person name="Larimer J."/>
            <person name="McCowan C."/>
            <person name="Montmayeur A."/>
            <person name="Murphy C."/>
            <person name="Neiman D."/>
            <person name="Pearson M."/>
            <person name="Priest M."/>
            <person name="Roberts A."/>
            <person name="Saif S."/>
            <person name="Shea T."/>
            <person name="Sisk P."/>
            <person name="Sykes S."/>
            <person name="Wortman J."/>
            <person name="Nusbaum C."/>
            <person name="Birren B."/>
        </authorList>
    </citation>
    <scope>NUCLEOTIDE SEQUENCE [LARGE SCALE GENOMIC DNA]</scope>
    <source>
        <strain evidence="2">race PST-78</strain>
    </source>
</reference>
<sequence length="87" mass="9818">MAIYTEKKRLHDYSLVHSLLKVREASREHWSAKGKDGSNQPPLWEDAVKEAKFKICAEENGGFSATNFAEANYQMQTSLDQQKGGSQ</sequence>
<proteinExistence type="predicted"/>
<gene>
    <name evidence="1" type="ORF">PSTG_03724</name>
</gene>
<name>A0A0L0VV13_9BASI</name>
<dbReference type="AlphaFoldDB" id="A0A0L0VV13"/>
<evidence type="ECO:0000313" key="2">
    <source>
        <dbReference type="Proteomes" id="UP000054564"/>
    </source>
</evidence>
<accession>A0A0L0VV13</accession>
<protein>
    <submittedName>
        <fullName evidence="1">Uncharacterized protein</fullName>
    </submittedName>
</protein>
<evidence type="ECO:0000313" key="1">
    <source>
        <dbReference type="EMBL" id="KNF03139.1"/>
    </source>
</evidence>
<comment type="caution">
    <text evidence="1">The sequence shown here is derived from an EMBL/GenBank/DDBJ whole genome shotgun (WGS) entry which is preliminary data.</text>
</comment>
<dbReference type="Proteomes" id="UP000054564">
    <property type="component" value="Unassembled WGS sequence"/>
</dbReference>
<keyword evidence="2" id="KW-1185">Reference proteome</keyword>